<dbReference type="CDD" id="cd00090">
    <property type="entry name" value="HTH_ARSR"/>
    <property type="match status" value="1"/>
</dbReference>
<dbReference type="RefSeq" id="WP_109062899.1">
    <property type="nucleotide sequence ID" value="NZ_QETA01000007.1"/>
</dbReference>
<evidence type="ECO:0000313" key="5">
    <source>
        <dbReference type="EMBL" id="PWF21556.1"/>
    </source>
</evidence>
<keyword evidence="2" id="KW-0238">DNA-binding</keyword>
<dbReference type="GO" id="GO:0043200">
    <property type="term" value="P:response to amino acid"/>
    <property type="evidence" value="ECO:0007669"/>
    <property type="project" value="TreeGrafter"/>
</dbReference>
<dbReference type="Pfam" id="PF13412">
    <property type="entry name" value="HTH_24"/>
    <property type="match status" value="1"/>
</dbReference>
<sequence>MTVAASTRIELDDTDHRILALLQENSALTNQELAHLSHTSPATCLRRVRRLVETGVIARQVALLDANRIRPSLTAIVEITLDQQAEEQLSAFESACQAEAAIQQCYRVSQGPDFVLIIEVTDMPAYHALAHRFFTGQKNVRNVRTFFSINRAKFDTRIALTPPASATD</sequence>
<evidence type="ECO:0000256" key="1">
    <source>
        <dbReference type="ARBA" id="ARBA00023015"/>
    </source>
</evidence>
<dbReference type="InterPro" id="IPR011008">
    <property type="entry name" value="Dimeric_a/b-barrel"/>
</dbReference>
<feature type="domain" description="HTH asnC-type" evidence="4">
    <location>
        <begin position="11"/>
        <end position="74"/>
    </location>
</feature>
<accession>A0A2V1JUK3</accession>
<dbReference type="AlphaFoldDB" id="A0A2V1JUK3"/>
<keyword evidence="3" id="KW-0804">Transcription</keyword>
<dbReference type="PROSITE" id="PS50956">
    <property type="entry name" value="HTH_ASNC_2"/>
    <property type="match status" value="1"/>
</dbReference>
<dbReference type="InterPro" id="IPR036390">
    <property type="entry name" value="WH_DNA-bd_sf"/>
</dbReference>
<dbReference type="InterPro" id="IPR019887">
    <property type="entry name" value="Tscrpt_reg_AsnC/Lrp_C"/>
</dbReference>
<proteinExistence type="predicted"/>
<dbReference type="PANTHER" id="PTHR30154">
    <property type="entry name" value="LEUCINE-RESPONSIVE REGULATORY PROTEIN"/>
    <property type="match status" value="1"/>
</dbReference>
<evidence type="ECO:0000256" key="3">
    <source>
        <dbReference type="ARBA" id="ARBA00023163"/>
    </source>
</evidence>
<dbReference type="Proteomes" id="UP000245212">
    <property type="component" value="Unassembled WGS sequence"/>
</dbReference>
<dbReference type="SUPFAM" id="SSF46785">
    <property type="entry name" value="Winged helix' DNA-binding domain"/>
    <property type="match status" value="1"/>
</dbReference>
<keyword evidence="1" id="KW-0805">Transcription regulation</keyword>
<dbReference type="SMART" id="SM00344">
    <property type="entry name" value="HTH_ASNC"/>
    <property type="match status" value="1"/>
</dbReference>
<dbReference type="PRINTS" id="PR00033">
    <property type="entry name" value="HTHASNC"/>
</dbReference>
<dbReference type="GO" id="GO:0006355">
    <property type="term" value="P:regulation of DNA-templated transcription"/>
    <property type="evidence" value="ECO:0007669"/>
    <property type="project" value="UniProtKB-ARBA"/>
</dbReference>
<protein>
    <submittedName>
        <fullName evidence="5">AsnC family transcriptional regulator</fullName>
    </submittedName>
</protein>
<keyword evidence="6" id="KW-1185">Reference proteome</keyword>
<dbReference type="PANTHER" id="PTHR30154:SF34">
    <property type="entry name" value="TRANSCRIPTIONAL REGULATOR AZLB"/>
    <property type="match status" value="1"/>
</dbReference>
<organism evidence="5 6">
    <name type="scientific">Corticimicrobacter populi</name>
    <dbReference type="NCBI Taxonomy" id="2175229"/>
    <lineage>
        <taxon>Bacteria</taxon>
        <taxon>Pseudomonadati</taxon>
        <taxon>Pseudomonadota</taxon>
        <taxon>Betaproteobacteria</taxon>
        <taxon>Burkholderiales</taxon>
        <taxon>Alcaligenaceae</taxon>
        <taxon>Corticimicrobacter</taxon>
    </lineage>
</organism>
<dbReference type="InterPro" id="IPR036388">
    <property type="entry name" value="WH-like_DNA-bd_sf"/>
</dbReference>
<dbReference type="InterPro" id="IPR019888">
    <property type="entry name" value="Tscrpt_reg_AsnC-like"/>
</dbReference>
<dbReference type="Gene3D" id="3.30.70.920">
    <property type="match status" value="1"/>
</dbReference>
<comment type="caution">
    <text evidence="5">The sequence shown here is derived from an EMBL/GenBank/DDBJ whole genome shotgun (WGS) entry which is preliminary data.</text>
</comment>
<dbReference type="SUPFAM" id="SSF54909">
    <property type="entry name" value="Dimeric alpha+beta barrel"/>
    <property type="match status" value="1"/>
</dbReference>
<evidence type="ECO:0000259" key="4">
    <source>
        <dbReference type="PROSITE" id="PS50956"/>
    </source>
</evidence>
<dbReference type="InterPro" id="IPR000485">
    <property type="entry name" value="AsnC-type_HTH_dom"/>
</dbReference>
<reference evidence="6" key="1">
    <citation type="submission" date="2018-05" db="EMBL/GenBank/DDBJ databases">
        <authorList>
            <person name="Li Y."/>
        </authorList>
    </citation>
    <scope>NUCLEOTIDE SEQUENCE [LARGE SCALE GENOMIC DNA]</scope>
    <source>
        <strain evidence="6">3d-2-2</strain>
    </source>
</reference>
<dbReference type="GO" id="GO:0043565">
    <property type="term" value="F:sequence-specific DNA binding"/>
    <property type="evidence" value="ECO:0007669"/>
    <property type="project" value="InterPro"/>
</dbReference>
<dbReference type="EMBL" id="QETA01000007">
    <property type="protein sequence ID" value="PWF21556.1"/>
    <property type="molecule type" value="Genomic_DNA"/>
</dbReference>
<evidence type="ECO:0000313" key="6">
    <source>
        <dbReference type="Proteomes" id="UP000245212"/>
    </source>
</evidence>
<dbReference type="Pfam" id="PF01037">
    <property type="entry name" value="AsnC_trans_reg"/>
    <property type="match status" value="1"/>
</dbReference>
<dbReference type="GO" id="GO:0005829">
    <property type="term" value="C:cytosol"/>
    <property type="evidence" value="ECO:0007669"/>
    <property type="project" value="TreeGrafter"/>
</dbReference>
<dbReference type="InterPro" id="IPR011991">
    <property type="entry name" value="ArsR-like_HTH"/>
</dbReference>
<evidence type="ECO:0000256" key="2">
    <source>
        <dbReference type="ARBA" id="ARBA00023125"/>
    </source>
</evidence>
<name>A0A2V1JUK3_9BURK</name>
<gene>
    <name evidence="5" type="ORF">DD235_15005</name>
</gene>
<dbReference type="Gene3D" id="1.10.10.10">
    <property type="entry name" value="Winged helix-like DNA-binding domain superfamily/Winged helix DNA-binding domain"/>
    <property type="match status" value="1"/>
</dbReference>